<evidence type="ECO:0000259" key="2">
    <source>
        <dbReference type="Pfam" id="PF07228"/>
    </source>
</evidence>
<dbReference type="InterPro" id="IPR036457">
    <property type="entry name" value="PPM-type-like_dom_sf"/>
</dbReference>
<reference evidence="3 4" key="1">
    <citation type="submission" date="2020-08" db="EMBL/GenBank/DDBJ databases">
        <title>Genomic Encyclopedia of Type Strains, Phase IV (KMG-V): Genome sequencing to study the core and pangenomes of soil and plant-associated prokaryotes.</title>
        <authorList>
            <person name="Whitman W."/>
        </authorList>
    </citation>
    <scope>NUCLEOTIDE SEQUENCE [LARGE SCALE GENOMIC DNA]</scope>
    <source>
        <strain evidence="3 4">M8UP14</strain>
    </source>
</reference>
<dbReference type="EMBL" id="JACHIP010000016">
    <property type="protein sequence ID" value="MBB5060642.1"/>
    <property type="molecule type" value="Genomic_DNA"/>
</dbReference>
<comment type="caution">
    <text evidence="3">The sequence shown here is derived from an EMBL/GenBank/DDBJ whole genome shotgun (WGS) entry which is preliminary data.</text>
</comment>
<proteinExistence type="predicted"/>
<dbReference type="Proteomes" id="UP000540989">
    <property type="component" value="Unassembled WGS sequence"/>
</dbReference>
<evidence type="ECO:0000313" key="4">
    <source>
        <dbReference type="Proteomes" id="UP000540989"/>
    </source>
</evidence>
<feature type="domain" description="PPM-type phosphatase" evidence="2">
    <location>
        <begin position="3"/>
        <end position="122"/>
    </location>
</feature>
<dbReference type="InterPro" id="IPR001932">
    <property type="entry name" value="PPM-type_phosphatase-like_dom"/>
</dbReference>
<protein>
    <recommendedName>
        <fullName evidence="2">PPM-type phosphatase domain-containing protein</fullName>
    </recommendedName>
</protein>
<keyword evidence="1" id="KW-0378">Hydrolase</keyword>
<name>A0A7W7ZIW5_9BACT</name>
<evidence type="ECO:0000313" key="3">
    <source>
        <dbReference type="EMBL" id="MBB5060642.1"/>
    </source>
</evidence>
<evidence type="ECO:0000256" key="1">
    <source>
        <dbReference type="ARBA" id="ARBA00022801"/>
    </source>
</evidence>
<dbReference type="InterPro" id="IPR052016">
    <property type="entry name" value="Bact_Sigma-Reg"/>
</dbReference>
<gene>
    <name evidence="3" type="ORF">HDF16_005378</name>
</gene>
<dbReference type="AlphaFoldDB" id="A0A7W7ZIW5"/>
<accession>A0A7W7ZIW5</accession>
<sequence length="134" mass="13962">MQLSSQPSEVLAQLNRLLAGHVTGFASCCAALLHPDGRMQIANAGNPAPYCNGVDLETLAGLPLSLVPDVAYEETLATLPAHARLTFVPEGVIEATAARTNELFGFDRTLAISRETAATIAEAAFRFGDGAPPG</sequence>
<keyword evidence="4" id="KW-1185">Reference proteome</keyword>
<dbReference type="Pfam" id="PF07228">
    <property type="entry name" value="SpoIIE"/>
    <property type="match status" value="1"/>
</dbReference>
<organism evidence="3 4">
    <name type="scientific">Granulicella aggregans</name>
    <dbReference type="NCBI Taxonomy" id="474949"/>
    <lineage>
        <taxon>Bacteria</taxon>
        <taxon>Pseudomonadati</taxon>
        <taxon>Acidobacteriota</taxon>
        <taxon>Terriglobia</taxon>
        <taxon>Terriglobales</taxon>
        <taxon>Acidobacteriaceae</taxon>
        <taxon>Granulicella</taxon>
    </lineage>
</organism>
<dbReference type="PANTHER" id="PTHR43156">
    <property type="entry name" value="STAGE II SPORULATION PROTEIN E-RELATED"/>
    <property type="match status" value="1"/>
</dbReference>
<dbReference type="GO" id="GO:0016791">
    <property type="term" value="F:phosphatase activity"/>
    <property type="evidence" value="ECO:0007669"/>
    <property type="project" value="TreeGrafter"/>
</dbReference>
<dbReference type="Gene3D" id="3.60.40.10">
    <property type="entry name" value="PPM-type phosphatase domain"/>
    <property type="match status" value="1"/>
</dbReference>
<dbReference type="PANTHER" id="PTHR43156:SF2">
    <property type="entry name" value="STAGE II SPORULATION PROTEIN E"/>
    <property type="match status" value="1"/>
</dbReference>